<comment type="pathway">
    <text evidence="1">Alkene biosynthesis; ethylene biosynthesis via 2-oxoglutarate.</text>
</comment>
<dbReference type="GO" id="GO:0009693">
    <property type="term" value="P:ethylene biosynthetic process"/>
    <property type="evidence" value="ECO:0007669"/>
    <property type="project" value="UniProtKB-KW"/>
</dbReference>
<dbReference type="PANTHER" id="PTHR47990">
    <property type="entry name" value="2-OXOGLUTARATE (2OG) AND FE(II)-DEPENDENT OXYGENASE SUPERFAMILY PROTEIN-RELATED"/>
    <property type="match status" value="1"/>
</dbReference>
<evidence type="ECO:0000256" key="10">
    <source>
        <dbReference type="RuleBase" id="RU003682"/>
    </source>
</evidence>
<evidence type="ECO:0000256" key="5">
    <source>
        <dbReference type="ARBA" id="ARBA00022666"/>
    </source>
</evidence>
<dbReference type="Pfam" id="PF03171">
    <property type="entry name" value="2OG-FeII_Oxy"/>
    <property type="match status" value="1"/>
</dbReference>
<protein>
    <recommendedName>
        <fullName evidence="4">2-oxoglutarate-dependent ethylene/succinate-forming enzyme</fullName>
        <ecNumber evidence="3">1.13.12.19</ecNumber>
        <ecNumber evidence="2">1.14.20.7</ecNumber>
    </recommendedName>
    <alternativeName>
        <fullName evidence="6">2-oxoglutarate dioxygenase (ethylene-forming)</fullName>
    </alternativeName>
    <alternativeName>
        <fullName evidence="7">2-oxoglutarate/L-arginine monooxygenase/decarboxylase (succinate-forming)</fullName>
    </alternativeName>
</protein>
<dbReference type="EC" id="1.13.12.19" evidence="3"/>
<evidence type="ECO:0000256" key="3">
    <source>
        <dbReference type="ARBA" id="ARBA00012531"/>
    </source>
</evidence>
<evidence type="ECO:0000256" key="8">
    <source>
        <dbReference type="ARBA" id="ARBA00047725"/>
    </source>
</evidence>
<dbReference type="InterPro" id="IPR027443">
    <property type="entry name" value="IPNS-like_sf"/>
</dbReference>
<evidence type="ECO:0000256" key="4">
    <source>
        <dbReference type="ARBA" id="ARBA00019045"/>
    </source>
</evidence>
<evidence type="ECO:0000256" key="7">
    <source>
        <dbReference type="ARBA" id="ARBA00031282"/>
    </source>
</evidence>
<evidence type="ECO:0000313" key="12">
    <source>
        <dbReference type="EMBL" id="PII36663.1"/>
    </source>
</evidence>
<dbReference type="AlphaFoldDB" id="A0A2G7TC84"/>
<organism evidence="12">
    <name type="scientific">Chryseobacterium sp. B5</name>
    <dbReference type="NCBI Taxonomy" id="2050562"/>
    <lineage>
        <taxon>Bacteria</taxon>
        <taxon>Pseudomonadati</taxon>
        <taxon>Bacteroidota</taxon>
        <taxon>Flavobacteriia</taxon>
        <taxon>Flavobacteriales</taxon>
        <taxon>Weeksellaceae</taxon>
        <taxon>Chryseobacterium group</taxon>
        <taxon>Chryseobacterium</taxon>
    </lineage>
</organism>
<dbReference type="InterPro" id="IPR005123">
    <property type="entry name" value="Oxoglu/Fe-dep_dioxygenase_dom"/>
</dbReference>
<keyword evidence="10" id="KW-0560">Oxidoreductase</keyword>
<dbReference type="SUPFAM" id="SSF51197">
    <property type="entry name" value="Clavaminate synthase-like"/>
    <property type="match status" value="1"/>
</dbReference>
<reference evidence="12" key="1">
    <citation type="submission" date="2017-10" db="EMBL/GenBank/DDBJ databases">
        <title>Chryseobacterium sp. B5 is a hydrocarbonoclastic and plant growth promoting bacterium.</title>
        <authorList>
            <person name="Thijs S."/>
            <person name="Gkorezis P."/>
            <person name="Van Hamme J."/>
        </authorList>
    </citation>
    <scope>NUCLEOTIDE SEQUENCE</scope>
    <source>
        <strain evidence="12">B5</strain>
    </source>
</reference>
<comment type="catalytic activity">
    <reaction evidence="8">
        <text>2-oxoglutarate + O2 + 2 H(+) = ethene + 3 CO2 + H2O</text>
        <dbReference type="Rhea" id="RHEA:31523"/>
        <dbReference type="ChEBI" id="CHEBI:15377"/>
        <dbReference type="ChEBI" id="CHEBI:15378"/>
        <dbReference type="ChEBI" id="CHEBI:15379"/>
        <dbReference type="ChEBI" id="CHEBI:16526"/>
        <dbReference type="ChEBI" id="CHEBI:16810"/>
        <dbReference type="ChEBI" id="CHEBI:18153"/>
        <dbReference type="EC" id="1.13.12.19"/>
    </reaction>
</comment>
<gene>
    <name evidence="12" type="ORF">CTI11_05585</name>
</gene>
<evidence type="ECO:0000256" key="1">
    <source>
        <dbReference type="ARBA" id="ARBA00004767"/>
    </source>
</evidence>
<proteinExistence type="inferred from homology"/>
<dbReference type="PROSITE" id="PS51471">
    <property type="entry name" value="FE2OG_OXY"/>
    <property type="match status" value="1"/>
</dbReference>
<dbReference type="GO" id="GO:0102276">
    <property type="term" value="F:2-oxoglutarate oxygenase/decarboxylase (ethylene-forming) activity"/>
    <property type="evidence" value="ECO:0007669"/>
    <property type="project" value="UniProtKB-EC"/>
</dbReference>
<accession>A0A2G7TC84</accession>
<dbReference type="EMBL" id="PEKC01000013">
    <property type="protein sequence ID" value="PII36663.1"/>
    <property type="molecule type" value="Genomic_DNA"/>
</dbReference>
<comment type="catalytic activity">
    <reaction evidence="9">
        <text>L-arginine + 2-oxoglutarate + O2 = guanidine + L-glutamate 5-semialdehyde + succinate + CO2</text>
        <dbReference type="Rhea" id="RHEA:31535"/>
        <dbReference type="ChEBI" id="CHEBI:15379"/>
        <dbReference type="ChEBI" id="CHEBI:16526"/>
        <dbReference type="ChEBI" id="CHEBI:16810"/>
        <dbReference type="ChEBI" id="CHEBI:30031"/>
        <dbReference type="ChEBI" id="CHEBI:30087"/>
        <dbReference type="ChEBI" id="CHEBI:32682"/>
        <dbReference type="ChEBI" id="CHEBI:58066"/>
        <dbReference type="EC" id="1.14.20.7"/>
    </reaction>
</comment>
<keyword evidence="10" id="KW-0479">Metal-binding</keyword>
<comment type="similarity">
    <text evidence="10">Belongs to the iron/ascorbate-dependent oxidoreductase family.</text>
</comment>
<name>A0A2G7TC84_9FLAO</name>
<feature type="domain" description="Fe2OG dioxygenase" evidence="11">
    <location>
        <begin position="147"/>
        <end position="246"/>
    </location>
</feature>
<evidence type="ECO:0000256" key="6">
    <source>
        <dbReference type="ARBA" id="ARBA00031011"/>
    </source>
</evidence>
<evidence type="ECO:0000256" key="9">
    <source>
        <dbReference type="ARBA" id="ARBA00049359"/>
    </source>
</evidence>
<evidence type="ECO:0000256" key="2">
    <source>
        <dbReference type="ARBA" id="ARBA00012293"/>
    </source>
</evidence>
<keyword evidence="5" id="KW-0266">Ethylene biosynthesis</keyword>
<sequence length="280" mass="32044">MMNEIGIRPNLAVGKIGTLESVVQRIIKDGYCKFSVDDDLYNLVLEFAESVRSSDFEYKLSHSDQKHSDGFMGIGSEFSNINSYADICERFCYWYSRSEVNKKNGVTGAIVYKLAEQLENRMSRLADCILDEIFSKFDMDDKPSGRCYSYLQACLYYKDNAVNGRDYAQEPHEDGHFLTFITANSKGLSLHNGKVMEQVNFADGEFIVMAGSALSILSDHAIKSIYHSVDNQLEMNRTSVVYFLNPDLNKNYSSFYKRRLMNFSRHIQENHISFGNTEIN</sequence>
<comment type="caution">
    <text evidence="12">The sequence shown here is derived from an EMBL/GenBank/DDBJ whole genome shotgun (WGS) entry which is preliminary data.</text>
</comment>
<dbReference type="Gene3D" id="2.60.120.330">
    <property type="entry name" value="B-lactam Antibiotic, Isopenicillin N Synthase, Chain"/>
    <property type="match status" value="1"/>
</dbReference>
<dbReference type="InterPro" id="IPR050231">
    <property type="entry name" value="Iron_ascorbate_oxido_reductase"/>
</dbReference>
<dbReference type="EC" id="1.14.20.7" evidence="2"/>
<keyword evidence="10" id="KW-0408">Iron</keyword>
<dbReference type="GO" id="GO:0046872">
    <property type="term" value="F:metal ion binding"/>
    <property type="evidence" value="ECO:0007669"/>
    <property type="project" value="UniProtKB-KW"/>
</dbReference>
<dbReference type="InterPro" id="IPR044861">
    <property type="entry name" value="IPNS-like_FE2OG_OXY"/>
</dbReference>
<evidence type="ECO:0000259" key="11">
    <source>
        <dbReference type="PROSITE" id="PS51471"/>
    </source>
</evidence>